<dbReference type="Proteomes" id="UP000036834">
    <property type="component" value="Unassembled WGS sequence"/>
</dbReference>
<evidence type="ECO:0000313" key="8">
    <source>
        <dbReference type="Proteomes" id="UP000319578"/>
    </source>
</evidence>
<evidence type="ECO:0000313" key="7">
    <source>
        <dbReference type="Proteomes" id="UP000036834"/>
    </source>
</evidence>
<evidence type="ECO:0000313" key="5">
    <source>
        <dbReference type="EMBL" id="GED67675.1"/>
    </source>
</evidence>
<dbReference type="AlphaFoldDB" id="A0A0K9Z1D4"/>
<sequence length="336" mass="38207">MIQVNHLQKEFRIHQARSGLGGAFRDLFSREYKTVQAVNDLSFTVEEGEMFALIGENGAGKSTTIKMLTGILTPSDGEIVINGYVPFKQREEYVRSIGVVFGQRSQLWWDLSPLESFRLLKSVYKVDEVEGEKWLDRLIEELEISPFVSQPVRKLSLGQRMRCEVAASLIHKPRLLFLDEPTVGLDVLVKQKIREFLRNLNETENMTILLTTHDVSDIEALCKRVLVMDKGKLIFDGLLNDLKEKWGNGTEVSFQMKKRTSADDLRRALGDMPCAIEQVNEYALRVKVARSQEMLPFVLSTVMSAFEVSDVKILETSTEDIVRNIYSTDSEVVSHA</sequence>
<dbReference type="PANTHER" id="PTHR42711:SF1">
    <property type="entry name" value="ABC-TRANSPORT PROTEIN, ATP-BINDING COMPONENT"/>
    <property type="match status" value="1"/>
</dbReference>
<dbReference type="InterPro" id="IPR050763">
    <property type="entry name" value="ABC_transporter_ATP-binding"/>
</dbReference>
<evidence type="ECO:0000256" key="1">
    <source>
        <dbReference type="ARBA" id="ARBA00022448"/>
    </source>
</evidence>
<reference evidence="7" key="1">
    <citation type="submission" date="2015-07" db="EMBL/GenBank/DDBJ databases">
        <title>Genome sequencing project for genomic taxonomy and phylogenomics of Bacillus-like bacteria.</title>
        <authorList>
            <person name="Liu B."/>
            <person name="Wang J."/>
            <person name="Zhu Y."/>
            <person name="Liu G."/>
            <person name="Chen Q."/>
            <person name="Chen Z."/>
            <person name="Lan J."/>
            <person name="Che J."/>
            <person name="Ge C."/>
            <person name="Shi H."/>
            <person name="Pan Z."/>
            <person name="Liu X."/>
        </authorList>
    </citation>
    <scope>NUCLEOTIDE SEQUENCE [LARGE SCALE GENOMIC DNA]</scope>
    <source>
        <strain evidence="7">DSM 9887</strain>
    </source>
</reference>
<dbReference type="STRING" id="54915.ADS79_03050"/>
<feature type="domain" description="ABC transporter" evidence="4">
    <location>
        <begin position="22"/>
        <end position="255"/>
    </location>
</feature>
<dbReference type="GO" id="GO:0005524">
    <property type="term" value="F:ATP binding"/>
    <property type="evidence" value="ECO:0007669"/>
    <property type="project" value="UniProtKB-KW"/>
</dbReference>
<gene>
    <name evidence="6" type="ORF">ADS79_03050</name>
    <name evidence="5" type="ORF">BRE01_13770</name>
</gene>
<dbReference type="SUPFAM" id="SSF52540">
    <property type="entry name" value="P-loop containing nucleoside triphosphate hydrolases"/>
    <property type="match status" value="1"/>
</dbReference>
<dbReference type="SMART" id="SM00382">
    <property type="entry name" value="AAA"/>
    <property type="match status" value="1"/>
</dbReference>
<keyword evidence="1" id="KW-0813">Transport</keyword>
<evidence type="ECO:0000256" key="3">
    <source>
        <dbReference type="ARBA" id="ARBA00022840"/>
    </source>
</evidence>
<dbReference type="RefSeq" id="WP_049736928.1">
    <property type="nucleotide sequence ID" value="NZ_BJON01000006.1"/>
</dbReference>
<dbReference type="PROSITE" id="PS50893">
    <property type="entry name" value="ABC_TRANSPORTER_2"/>
    <property type="match status" value="1"/>
</dbReference>
<evidence type="ECO:0000313" key="6">
    <source>
        <dbReference type="EMBL" id="KNB74677.1"/>
    </source>
</evidence>
<accession>A0A0K9Z1D4</accession>
<dbReference type="PANTHER" id="PTHR42711">
    <property type="entry name" value="ABC TRANSPORTER ATP-BINDING PROTEIN"/>
    <property type="match status" value="1"/>
</dbReference>
<dbReference type="GO" id="GO:0016887">
    <property type="term" value="F:ATP hydrolysis activity"/>
    <property type="evidence" value="ECO:0007669"/>
    <property type="project" value="InterPro"/>
</dbReference>
<organism evidence="6 7">
    <name type="scientific">Brevibacillus reuszeri</name>
    <dbReference type="NCBI Taxonomy" id="54915"/>
    <lineage>
        <taxon>Bacteria</taxon>
        <taxon>Bacillati</taxon>
        <taxon>Bacillota</taxon>
        <taxon>Bacilli</taxon>
        <taxon>Bacillales</taxon>
        <taxon>Paenibacillaceae</taxon>
        <taxon>Brevibacillus</taxon>
    </lineage>
</organism>
<name>A0A0K9Z1D4_9BACL</name>
<dbReference type="Pfam" id="PF00005">
    <property type="entry name" value="ABC_tran"/>
    <property type="match status" value="1"/>
</dbReference>
<dbReference type="Gene3D" id="3.40.50.300">
    <property type="entry name" value="P-loop containing nucleotide triphosphate hydrolases"/>
    <property type="match status" value="1"/>
</dbReference>
<comment type="caution">
    <text evidence="6">The sequence shown here is derived from an EMBL/GenBank/DDBJ whole genome shotgun (WGS) entry which is preliminary data.</text>
</comment>
<keyword evidence="2" id="KW-0547">Nucleotide-binding</keyword>
<evidence type="ECO:0000259" key="4">
    <source>
        <dbReference type="PROSITE" id="PS50893"/>
    </source>
</evidence>
<dbReference type="OrthoDB" id="9804819at2"/>
<dbReference type="InterPro" id="IPR027417">
    <property type="entry name" value="P-loop_NTPase"/>
</dbReference>
<keyword evidence="3 6" id="KW-0067">ATP-binding</keyword>
<dbReference type="InterPro" id="IPR003593">
    <property type="entry name" value="AAA+_ATPase"/>
</dbReference>
<dbReference type="Proteomes" id="UP000319578">
    <property type="component" value="Unassembled WGS sequence"/>
</dbReference>
<protein>
    <submittedName>
        <fullName evidence="5 6">ABC transporter ATP-binding protein</fullName>
    </submittedName>
</protein>
<reference evidence="5 8" key="3">
    <citation type="submission" date="2019-06" db="EMBL/GenBank/DDBJ databases">
        <title>Whole genome shotgun sequence of Brevibacillus reuszeri NBRC 15719.</title>
        <authorList>
            <person name="Hosoyama A."/>
            <person name="Uohara A."/>
            <person name="Ohji S."/>
            <person name="Ichikawa N."/>
        </authorList>
    </citation>
    <scope>NUCLEOTIDE SEQUENCE [LARGE SCALE GENOMIC DNA]</scope>
    <source>
        <strain evidence="5 8">NBRC 15719</strain>
    </source>
</reference>
<dbReference type="PATRIC" id="fig|54915.3.peg.5784"/>
<keyword evidence="8" id="KW-1185">Reference proteome</keyword>
<dbReference type="EMBL" id="BJON01000006">
    <property type="protein sequence ID" value="GED67675.1"/>
    <property type="molecule type" value="Genomic_DNA"/>
</dbReference>
<evidence type="ECO:0000256" key="2">
    <source>
        <dbReference type="ARBA" id="ARBA00022741"/>
    </source>
</evidence>
<proteinExistence type="predicted"/>
<dbReference type="EMBL" id="LGIQ01000002">
    <property type="protein sequence ID" value="KNB74677.1"/>
    <property type="molecule type" value="Genomic_DNA"/>
</dbReference>
<dbReference type="InterPro" id="IPR003439">
    <property type="entry name" value="ABC_transporter-like_ATP-bd"/>
</dbReference>
<reference evidence="6" key="2">
    <citation type="submission" date="2015-07" db="EMBL/GenBank/DDBJ databases">
        <title>MeaNS - Measles Nucleotide Surveillance Program.</title>
        <authorList>
            <person name="Tran T."/>
            <person name="Druce J."/>
        </authorList>
    </citation>
    <scope>NUCLEOTIDE SEQUENCE</scope>
    <source>
        <strain evidence="6">DSM 9887</strain>
    </source>
</reference>